<dbReference type="InterPro" id="IPR008969">
    <property type="entry name" value="CarboxyPept-like_regulatory"/>
</dbReference>
<feature type="domain" description="TonB-dependent receptor plug" evidence="14">
    <location>
        <begin position="119"/>
        <end position="246"/>
    </location>
</feature>
<sequence length="1070" mass="115435">MKKLILSLFVFLSVAGVAVAQERTITGTVTSQEDKLPIPGVSVKLVGAPGGAVTGADGKFAVKAPSSVKSLQFSFIGYATQIVPLTSSSTVNISLASDSKGLNEVVVTALGLSRERKTLGYSSTQVSSEEINRAAPTNLAAGLQGKIAGVDISNTSGSPGGSSKVILRGFASIGGNNQPLYVVDGVPINNSRPGGESPTGSIGDLSDNYDFGNAANDINPNDIESISILKGAAASSLYGSRASSGVILITTKKGQSGKLKINFSTAASFTQVSIVPDMQDKYGQGWNKTDYIAENGSWGPKLDGMERGWGSIVDGVQQKQPFSAIKNNFRDAFDTGKEFNNTLSFSGGNDNSTFNVSYGNVYSDGILPGKNDTYKRNSLTLGGSTKYKALTISGSANYIGKNSRFVQTGQSTSGIGSSFYEDVLQIPVNYPIKSFKDYTAKYNNVNDYFSPFSQNPYYSVNENGSIFKSDRLYGNVDIKVKASDWLTLQFQQGADLNNISDKLFNAKNNPVAGSWAGGGNDEGYNRQASVGNVVEGAERYFEYDSKLNALFSKKISSDFDINGLVGMNFNDRGSRALYTGIENLAIPGFYNINNTANDPTSTNTESHRRIFGMYASAAIGYKGYAYLTLNARNDWSSTLPTASNSFFYPGANLAVVLSQAFDLSNAKISLLKLRAAYGQTGSDTDPYRIYNTLTRASIPLGYGNIIFPIGGVPGYSISNTLNNQNLKPEKSTETELGGEIKFFDNRLGIDVSYYNRVTNNQILPIDVSPSTGYIARVVNFGKVRNRGVEIAVTGIPVKTQDITWELGYTFSKNRNVVLELPDGLASVDLNSAYDAKFVAKVGRPLGVFEAPVQSFDPQGRVIVSDRGYPIVSGTNGEYGTSQRDFVMGFTNRFTYKDFTFSFTLDYRKGGVFYSGTADLLNFVGNDPKTLYNDRRTMIIPNSVKAVTGANGAVTYVENTTPISEANFNSLYYTTQGLATAYQNRILDKTFLKVRDITFSYALPKGVAKKIGSERATITAYGRNMFTWLPKGNRSIDPEVSNLGNDLASEFGEFRSGPSTKNFGLSLNITF</sequence>
<dbReference type="SUPFAM" id="SSF49464">
    <property type="entry name" value="Carboxypeptidase regulatory domain-like"/>
    <property type="match status" value="1"/>
</dbReference>
<dbReference type="GO" id="GO:0015344">
    <property type="term" value="F:siderophore uptake transmembrane transporter activity"/>
    <property type="evidence" value="ECO:0007669"/>
    <property type="project" value="TreeGrafter"/>
</dbReference>
<evidence type="ECO:0000256" key="6">
    <source>
        <dbReference type="ARBA" id="ARBA00023077"/>
    </source>
</evidence>
<name>A0A7W8YWZ1_9SPHI</name>
<dbReference type="EMBL" id="JACHCF010000011">
    <property type="protein sequence ID" value="MBB5623192.1"/>
    <property type="molecule type" value="Genomic_DNA"/>
</dbReference>
<dbReference type="PROSITE" id="PS52016">
    <property type="entry name" value="TONB_DEPENDENT_REC_3"/>
    <property type="match status" value="1"/>
</dbReference>
<dbReference type="InterPro" id="IPR023996">
    <property type="entry name" value="TonB-dep_OMP_SusC/RagA"/>
</dbReference>
<dbReference type="InterPro" id="IPR036942">
    <property type="entry name" value="Beta-barrel_TonB_sf"/>
</dbReference>
<feature type="signal peptide" evidence="12">
    <location>
        <begin position="1"/>
        <end position="20"/>
    </location>
</feature>
<keyword evidence="5 12" id="KW-0732">Signal</keyword>
<evidence type="ECO:0000256" key="11">
    <source>
        <dbReference type="RuleBase" id="RU003357"/>
    </source>
</evidence>
<proteinExistence type="inferred from homology"/>
<keyword evidence="7 10" id="KW-0472">Membrane</keyword>
<gene>
    <name evidence="15" type="ORF">HDE69_004275</name>
</gene>
<evidence type="ECO:0000256" key="12">
    <source>
        <dbReference type="SAM" id="SignalP"/>
    </source>
</evidence>
<comment type="similarity">
    <text evidence="10 11">Belongs to the TonB-dependent receptor family.</text>
</comment>
<dbReference type="InterPro" id="IPR000531">
    <property type="entry name" value="Beta-barrel_TonB"/>
</dbReference>
<evidence type="ECO:0000256" key="2">
    <source>
        <dbReference type="ARBA" id="ARBA00022448"/>
    </source>
</evidence>
<dbReference type="InterPro" id="IPR012910">
    <property type="entry name" value="Plug_dom"/>
</dbReference>
<dbReference type="AlphaFoldDB" id="A0A7W8YWZ1"/>
<dbReference type="InterPro" id="IPR037066">
    <property type="entry name" value="Plug_dom_sf"/>
</dbReference>
<evidence type="ECO:0000259" key="13">
    <source>
        <dbReference type="Pfam" id="PF00593"/>
    </source>
</evidence>
<comment type="subcellular location">
    <subcellularLocation>
        <location evidence="1 10">Cell outer membrane</location>
        <topology evidence="1 10">Multi-pass membrane protein</topology>
    </subcellularLocation>
</comment>
<evidence type="ECO:0000256" key="4">
    <source>
        <dbReference type="ARBA" id="ARBA00022692"/>
    </source>
</evidence>
<dbReference type="GO" id="GO:0044718">
    <property type="term" value="P:siderophore transmembrane transport"/>
    <property type="evidence" value="ECO:0007669"/>
    <property type="project" value="TreeGrafter"/>
</dbReference>
<evidence type="ECO:0000256" key="3">
    <source>
        <dbReference type="ARBA" id="ARBA00022452"/>
    </source>
</evidence>
<dbReference type="Gene3D" id="2.40.170.20">
    <property type="entry name" value="TonB-dependent receptor, beta-barrel domain"/>
    <property type="match status" value="1"/>
</dbReference>
<evidence type="ECO:0000256" key="10">
    <source>
        <dbReference type="PROSITE-ProRule" id="PRU01360"/>
    </source>
</evidence>
<dbReference type="Pfam" id="PF07715">
    <property type="entry name" value="Plug"/>
    <property type="match status" value="1"/>
</dbReference>
<dbReference type="NCBIfam" id="TIGR04057">
    <property type="entry name" value="SusC_RagA_signa"/>
    <property type="match status" value="1"/>
</dbReference>
<keyword evidence="8" id="KW-0675">Receptor</keyword>
<evidence type="ECO:0000259" key="14">
    <source>
        <dbReference type="Pfam" id="PF07715"/>
    </source>
</evidence>
<comment type="caution">
    <text evidence="15">The sequence shown here is derived from an EMBL/GenBank/DDBJ whole genome shotgun (WGS) entry which is preliminary data.</text>
</comment>
<evidence type="ECO:0000256" key="1">
    <source>
        <dbReference type="ARBA" id="ARBA00004571"/>
    </source>
</evidence>
<evidence type="ECO:0000313" key="16">
    <source>
        <dbReference type="Proteomes" id="UP000537718"/>
    </source>
</evidence>
<evidence type="ECO:0000313" key="15">
    <source>
        <dbReference type="EMBL" id="MBB5623192.1"/>
    </source>
</evidence>
<dbReference type="PANTHER" id="PTHR30069:SF29">
    <property type="entry name" value="HEMOGLOBIN AND HEMOGLOBIN-HAPTOGLOBIN-BINDING PROTEIN 1-RELATED"/>
    <property type="match status" value="1"/>
</dbReference>
<dbReference type="NCBIfam" id="TIGR04056">
    <property type="entry name" value="OMP_RagA_SusC"/>
    <property type="match status" value="1"/>
</dbReference>
<evidence type="ECO:0000256" key="5">
    <source>
        <dbReference type="ARBA" id="ARBA00022729"/>
    </source>
</evidence>
<dbReference type="SUPFAM" id="SSF56935">
    <property type="entry name" value="Porins"/>
    <property type="match status" value="1"/>
</dbReference>
<dbReference type="InterPro" id="IPR023997">
    <property type="entry name" value="TonB-dep_OMP_SusC/RagA_CS"/>
</dbReference>
<accession>A0A7W8YWZ1</accession>
<feature type="chain" id="PRO_5030930760" evidence="12">
    <location>
        <begin position="21"/>
        <end position="1070"/>
    </location>
</feature>
<dbReference type="Gene3D" id="2.60.40.1120">
    <property type="entry name" value="Carboxypeptidase-like, regulatory domain"/>
    <property type="match status" value="1"/>
</dbReference>
<keyword evidence="9 10" id="KW-0998">Cell outer membrane</keyword>
<keyword evidence="2 10" id="KW-0813">Transport</keyword>
<dbReference type="Pfam" id="PF13715">
    <property type="entry name" value="CarbopepD_reg_2"/>
    <property type="match status" value="1"/>
</dbReference>
<dbReference type="InterPro" id="IPR039426">
    <property type="entry name" value="TonB-dep_rcpt-like"/>
</dbReference>
<dbReference type="RefSeq" id="WP_183869313.1">
    <property type="nucleotide sequence ID" value="NZ_JACHCF010000011.1"/>
</dbReference>
<organism evidence="15 16">
    <name type="scientific">Pedobacter cryoconitis</name>
    <dbReference type="NCBI Taxonomy" id="188932"/>
    <lineage>
        <taxon>Bacteria</taxon>
        <taxon>Pseudomonadati</taxon>
        <taxon>Bacteroidota</taxon>
        <taxon>Sphingobacteriia</taxon>
        <taxon>Sphingobacteriales</taxon>
        <taxon>Sphingobacteriaceae</taxon>
        <taxon>Pedobacter</taxon>
    </lineage>
</organism>
<keyword evidence="3 10" id="KW-1134">Transmembrane beta strand</keyword>
<dbReference type="GO" id="GO:0009279">
    <property type="term" value="C:cell outer membrane"/>
    <property type="evidence" value="ECO:0007669"/>
    <property type="project" value="UniProtKB-SubCell"/>
</dbReference>
<evidence type="ECO:0000256" key="9">
    <source>
        <dbReference type="ARBA" id="ARBA00023237"/>
    </source>
</evidence>
<dbReference type="PANTHER" id="PTHR30069">
    <property type="entry name" value="TONB-DEPENDENT OUTER MEMBRANE RECEPTOR"/>
    <property type="match status" value="1"/>
</dbReference>
<keyword evidence="6 11" id="KW-0798">TonB box</keyword>
<evidence type="ECO:0000256" key="8">
    <source>
        <dbReference type="ARBA" id="ARBA00023170"/>
    </source>
</evidence>
<dbReference type="Gene3D" id="2.170.130.10">
    <property type="entry name" value="TonB-dependent receptor, plug domain"/>
    <property type="match status" value="1"/>
</dbReference>
<keyword evidence="4 10" id="KW-0812">Transmembrane</keyword>
<dbReference type="Pfam" id="PF00593">
    <property type="entry name" value="TonB_dep_Rec_b-barrel"/>
    <property type="match status" value="1"/>
</dbReference>
<protein>
    <submittedName>
        <fullName evidence="15">TonB-linked SusC/RagA family outer membrane protein</fullName>
    </submittedName>
</protein>
<dbReference type="Proteomes" id="UP000537718">
    <property type="component" value="Unassembled WGS sequence"/>
</dbReference>
<evidence type="ECO:0000256" key="7">
    <source>
        <dbReference type="ARBA" id="ARBA00023136"/>
    </source>
</evidence>
<feature type="domain" description="TonB-dependent receptor-like beta-barrel" evidence="13">
    <location>
        <begin position="438"/>
        <end position="815"/>
    </location>
</feature>
<reference evidence="15 16" key="1">
    <citation type="submission" date="2020-08" db="EMBL/GenBank/DDBJ databases">
        <title>Genomic Encyclopedia of Type Strains, Phase IV (KMG-V): Genome sequencing to study the core and pangenomes of soil and plant-associated prokaryotes.</title>
        <authorList>
            <person name="Whitman W."/>
        </authorList>
    </citation>
    <scope>NUCLEOTIDE SEQUENCE [LARGE SCALE GENOMIC DNA]</scope>
    <source>
        <strain evidence="15 16">MP7CTX6</strain>
    </source>
</reference>